<evidence type="ECO:0000256" key="12">
    <source>
        <dbReference type="ARBA" id="ARBA00034617"/>
    </source>
</evidence>
<dbReference type="InterPro" id="IPR001650">
    <property type="entry name" value="Helicase_C-like"/>
</dbReference>
<evidence type="ECO:0000256" key="9">
    <source>
        <dbReference type="ARBA" id="ARBA00023172"/>
    </source>
</evidence>
<dbReference type="RefSeq" id="WP_249323311.1">
    <property type="nucleotide sequence ID" value="NZ_JACRTK010000002.1"/>
</dbReference>
<evidence type="ECO:0000256" key="7">
    <source>
        <dbReference type="ARBA" id="ARBA00022840"/>
    </source>
</evidence>
<dbReference type="InterPro" id="IPR004609">
    <property type="entry name" value="ATP-dep_DNA_helicase_RecG"/>
</dbReference>
<dbReference type="InterPro" id="IPR011545">
    <property type="entry name" value="DEAD/DEAH_box_helicase_dom"/>
</dbReference>
<dbReference type="InterPro" id="IPR012340">
    <property type="entry name" value="NA-bd_OB-fold"/>
</dbReference>
<evidence type="ECO:0000256" key="8">
    <source>
        <dbReference type="ARBA" id="ARBA00023125"/>
    </source>
</evidence>
<keyword evidence="8" id="KW-0238">DNA-binding</keyword>
<keyword evidence="7 15" id="KW-0067">ATP-binding</keyword>
<dbReference type="EMBL" id="JACRTK010000002">
    <property type="protein sequence ID" value="MBC8590469.1"/>
    <property type="molecule type" value="Genomic_DNA"/>
</dbReference>
<dbReference type="GO" id="GO:0005524">
    <property type="term" value="F:ATP binding"/>
    <property type="evidence" value="ECO:0007669"/>
    <property type="project" value="UniProtKB-KW"/>
</dbReference>
<dbReference type="GO" id="GO:0006281">
    <property type="term" value="P:DNA repair"/>
    <property type="evidence" value="ECO:0007669"/>
    <property type="project" value="UniProtKB-UniRule"/>
</dbReference>
<keyword evidence="4 15" id="KW-0227">DNA damage</keyword>
<evidence type="ECO:0000256" key="6">
    <source>
        <dbReference type="ARBA" id="ARBA00022806"/>
    </source>
</evidence>
<comment type="function">
    <text evidence="15">Plays a critical role in recombination and DNA repair. Helps process Holliday junction intermediates to mature products by catalyzing branch migration. Has replication fork regression activity, unwinds stalled or blocked replication forks to make a HJ that can be resolved. Has a DNA unwinding activity characteristic of a DNA helicase with 3'-5' polarity.</text>
</comment>
<dbReference type="PANTHER" id="PTHR47964:SF1">
    <property type="entry name" value="ATP-DEPENDENT DNA HELICASE HOMOLOG RECG, CHLOROPLASTIC"/>
    <property type="match status" value="1"/>
</dbReference>
<dbReference type="NCBIfam" id="TIGR00643">
    <property type="entry name" value="recG"/>
    <property type="match status" value="1"/>
</dbReference>
<dbReference type="Gene3D" id="3.40.50.300">
    <property type="entry name" value="P-loop containing nucleotide triphosphate hydrolases"/>
    <property type="match status" value="2"/>
</dbReference>
<feature type="domain" description="Helicase ATP-binding" evidence="16">
    <location>
        <begin position="273"/>
        <end position="434"/>
    </location>
</feature>
<dbReference type="GO" id="GO:0043138">
    <property type="term" value="F:3'-5' DNA helicase activity"/>
    <property type="evidence" value="ECO:0007669"/>
    <property type="project" value="UniProtKB-EC"/>
</dbReference>
<proteinExistence type="inferred from homology"/>
<gene>
    <name evidence="18" type="primary">recG</name>
    <name evidence="18" type="ORF">H8689_04920</name>
</gene>
<dbReference type="GO" id="GO:0003677">
    <property type="term" value="F:DNA binding"/>
    <property type="evidence" value="ECO:0007669"/>
    <property type="project" value="UniProtKB-KW"/>
</dbReference>
<dbReference type="GO" id="GO:0016787">
    <property type="term" value="F:hydrolase activity"/>
    <property type="evidence" value="ECO:0007669"/>
    <property type="project" value="UniProtKB-KW"/>
</dbReference>
<dbReference type="PROSITE" id="PS51194">
    <property type="entry name" value="HELICASE_CTER"/>
    <property type="match status" value="1"/>
</dbReference>
<dbReference type="Pfam" id="PF00271">
    <property type="entry name" value="Helicase_C"/>
    <property type="match status" value="1"/>
</dbReference>
<dbReference type="InterPro" id="IPR033454">
    <property type="entry name" value="RecG_wedge"/>
</dbReference>
<dbReference type="InterPro" id="IPR047112">
    <property type="entry name" value="RecG/Mfd"/>
</dbReference>
<protein>
    <recommendedName>
        <fullName evidence="2 15">ATP-dependent DNA helicase RecG</fullName>
        <ecNumber evidence="13 15">5.6.2.4</ecNumber>
    </recommendedName>
</protein>
<dbReference type="InterPro" id="IPR014001">
    <property type="entry name" value="Helicase_ATP-bd"/>
</dbReference>
<dbReference type="InterPro" id="IPR045562">
    <property type="entry name" value="RecG_dom3_C"/>
</dbReference>
<dbReference type="Pfam" id="PF00270">
    <property type="entry name" value="DEAD"/>
    <property type="match status" value="1"/>
</dbReference>
<comment type="similarity">
    <text evidence="1 15">Belongs to the helicase family. RecG subfamily.</text>
</comment>
<accession>A0A926F211</accession>
<evidence type="ECO:0000256" key="15">
    <source>
        <dbReference type="RuleBase" id="RU363016"/>
    </source>
</evidence>
<evidence type="ECO:0000256" key="1">
    <source>
        <dbReference type="ARBA" id="ARBA00007504"/>
    </source>
</evidence>
<dbReference type="EC" id="5.6.2.4" evidence="13 15"/>
<keyword evidence="6 15" id="KW-0347">Helicase</keyword>
<organism evidence="18 19">
    <name type="scientific">Wansuia hejianensis</name>
    <dbReference type="NCBI Taxonomy" id="2763667"/>
    <lineage>
        <taxon>Bacteria</taxon>
        <taxon>Bacillati</taxon>
        <taxon>Bacillota</taxon>
        <taxon>Clostridia</taxon>
        <taxon>Lachnospirales</taxon>
        <taxon>Lachnospiraceae</taxon>
        <taxon>Wansuia</taxon>
    </lineage>
</organism>
<evidence type="ECO:0000313" key="18">
    <source>
        <dbReference type="EMBL" id="MBC8590469.1"/>
    </source>
</evidence>
<dbReference type="AlphaFoldDB" id="A0A926F211"/>
<evidence type="ECO:0000256" key="4">
    <source>
        <dbReference type="ARBA" id="ARBA00022763"/>
    </source>
</evidence>
<evidence type="ECO:0000256" key="3">
    <source>
        <dbReference type="ARBA" id="ARBA00022741"/>
    </source>
</evidence>
<dbReference type="Proteomes" id="UP000601522">
    <property type="component" value="Unassembled WGS sequence"/>
</dbReference>
<comment type="catalytic activity">
    <reaction evidence="14 15">
        <text>ATP + H2O = ADP + phosphate + H(+)</text>
        <dbReference type="Rhea" id="RHEA:13065"/>
        <dbReference type="ChEBI" id="CHEBI:15377"/>
        <dbReference type="ChEBI" id="CHEBI:15378"/>
        <dbReference type="ChEBI" id="CHEBI:30616"/>
        <dbReference type="ChEBI" id="CHEBI:43474"/>
        <dbReference type="ChEBI" id="CHEBI:456216"/>
        <dbReference type="EC" id="5.6.2.4"/>
    </reaction>
</comment>
<evidence type="ECO:0000256" key="14">
    <source>
        <dbReference type="ARBA" id="ARBA00048988"/>
    </source>
</evidence>
<dbReference type="Pfam" id="PF19833">
    <property type="entry name" value="RecG_dom3_C"/>
    <property type="match status" value="1"/>
</dbReference>
<dbReference type="SMART" id="SM00490">
    <property type="entry name" value="HELICc"/>
    <property type="match status" value="1"/>
</dbReference>
<evidence type="ECO:0000256" key="10">
    <source>
        <dbReference type="ARBA" id="ARBA00023204"/>
    </source>
</evidence>
<dbReference type="NCBIfam" id="NF008165">
    <property type="entry name" value="PRK10917.1-3"/>
    <property type="match status" value="1"/>
</dbReference>
<evidence type="ECO:0000313" key="19">
    <source>
        <dbReference type="Proteomes" id="UP000601522"/>
    </source>
</evidence>
<sequence>MDNLSMNIQYVKGVGPKRASRLNKLNIKTIYDLLYFFPREYEDRSQFNTILNTPIGEKASLDIEIVGPSKVLRPRRNMSILKVPFKDSSGYGYLVWFNQEYLKDNFNIGEKLKVNGKINKIGMEYQVMNPVFEKNSTDNKVGRILPIYPLTKGLSNNEVIKIMKSALNHYLEYVEESLPRDIIEKYKLMEKVNAIKNIHFPSNKENLLDAKRRLIFEELLVLQLGLFIIKNKSYLNNKGIKFESVGEIDEFIKALPFTLTQSQKNVFKEIQDDMDRPIQMNRLVQGDVGSGKTIIAALAMFRCVKSGYQAAMMAPTEILATQHYESLSKLFSKWNINCKLLTGSLTQKKKTEILQKLKDGDIDIIIGTHAIIQENIEFYNLGLAITDEQHRFGVKQRAILNQKGNNPDMLVMTATPIPRTLALILYGDLDISIIDELPPGRKEIETYAVGPEMIDRINKFIEKQILEGRQAYIVCPLIEDSESISLNSAEELYTILSNTTFKNFNVGLLHGKMNPKEKDEIMEKFKEHKLDILVSTTVIEVGVNVPNSNIMVVYNAERFGLAQLHQLRGRVGRGEYQSYCILLNYGKNKIARERMRILQSSSDGFVISEKDLELRGPGEFFGTKQHGLPELKIANLFSDITILKLVQKEALKIMDMDKNLQSSKYKVLRSQILDMFKNLGDDLILN</sequence>
<keyword evidence="9 15" id="KW-0233">DNA recombination</keyword>
<dbReference type="NCBIfam" id="NF008168">
    <property type="entry name" value="PRK10917.2-2"/>
    <property type="match status" value="1"/>
</dbReference>
<keyword evidence="5 15" id="KW-0378">Hydrolase</keyword>
<dbReference type="CDD" id="cd04488">
    <property type="entry name" value="RecG_wedge_OBF"/>
    <property type="match status" value="1"/>
</dbReference>
<keyword evidence="11" id="KW-0413">Isomerase</keyword>
<dbReference type="SUPFAM" id="SSF52540">
    <property type="entry name" value="P-loop containing nucleoside triphosphate hydrolases"/>
    <property type="match status" value="2"/>
</dbReference>
<dbReference type="PROSITE" id="PS51192">
    <property type="entry name" value="HELICASE_ATP_BIND_1"/>
    <property type="match status" value="1"/>
</dbReference>
<evidence type="ECO:0000259" key="16">
    <source>
        <dbReference type="PROSITE" id="PS51192"/>
    </source>
</evidence>
<keyword evidence="10 15" id="KW-0234">DNA repair</keyword>
<evidence type="ECO:0000256" key="5">
    <source>
        <dbReference type="ARBA" id="ARBA00022801"/>
    </source>
</evidence>
<dbReference type="CDD" id="cd17992">
    <property type="entry name" value="DEXHc_RecG"/>
    <property type="match status" value="1"/>
</dbReference>
<comment type="caution">
    <text evidence="18">The sequence shown here is derived from an EMBL/GenBank/DDBJ whole genome shotgun (WGS) entry which is preliminary data.</text>
</comment>
<dbReference type="SUPFAM" id="SSF50249">
    <property type="entry name" value="Nucleic acid-binding proteins"/>
    <property type="match status" value="1"/>
</dbReference>
<keyword evidence="19" id="KW-1185">Reference proteome</keyword>
<dbReference type="SMART" id="SM00487">
    <property type="entry name" value="DEXDc"/>
    <property type="match status" value="1"/>
</dbReference>
<dbReference type="Pfam" id="PF17191">
    <property type="entry name" value="RecG_wedge"/>
    <property type="match status" value="1"/>
</dbReference>
<evidence type="ECO:0000256" key="2">
    <source>
        <dbReference type="ARBA" id="ARBA00017846"/>
    </source>
</evidence>
<dbReference type="Gene3D" id="2.40.50.140">
    <property type="entry name" value="Nucleic acid-binding proteins"/>
    <property type="match status" value="1"/>
</dbReference>
<comment type="catalytic activity">
    <reaction evidence="12 15">
        <text>Couples ATP hydrolysis with the unwinding of duplex DNA by translocating in the 3'-5' direction.</text>
        <dbReference type="EC" id="5.6.2.4"/>
    </reaction>
</comment>
<evidence type="ECO:0000256" key="11">
    <source>
        <dbReference type="ARBA" id="ARBA00023235"/>
    </source>
</evidence>
<evidence type="ECO:0000259" key="17">
    <source>
        <dbReference type="PROSITE" id="PS51194"/>
    </source>
</evidence>
<dbReference type="PANTHER" id="PTHR47964">
    <property type="entry name" value="ATP-DEPENDENT DNA HELICASE HOMOLOG RECG, CHLOROPLASTIC"/>
    <property type="match status" value="1"/>
</dbReference>
<dbReference type="InterPro" id="IPR027417">
    <property type="entry name" value="P-loop_NTPase"/>
</dbReference>
<evidence type="ECO:0000256" key="13">
    <source>
        <dbReference type="ARBA" id="ARBA00034808"/>
    </source>
</evidence>
<reference evidence="18 19" key="1">
    <citation type="submission" date="2020-08" db="EMBL/GenBank/DDBJ databases">
        <title>Genome public.</title>
        <authorList>
            <person name="Liu C."/>
            <person name="Sun Q."/>
        </authorList>
    </citation>
    <scope>NUCLEOTIDE SEQUENCE [LARGE SCALE GENOMIC DNA]</scope>
    <source>
        <strain evidence="18 19">NSJ-26</strain>
    </source>
</reference>
<keyword evidence="3 15" id="KW-0547">Nucleotide-binding</keyword>
<dbReference type="GO" id="GO:0006310">
    <property type="term" value="P:DNA recombination"/>
    <property type="evidence" value="ECO:0007669"/>
    <property type="project" value="UniProtKB-UniRule"/>
</dbReference>
<feature type="domain" description="Helicase C-terminal" evidence="17">
    <location>
        <begin position="453"/>
        <end position="613"/>
    </location>
</feature>
<name>A0A926F211_9FIRM</name>